<dbReference type="AlphaFoldDB" id="A0A6J6QE99"/>
<dbReference type="CDD" id="cd02972">
    <property type="entry name" value="DsbA_family"/>
    <property type="match status" value="1"/>
</dbReference>
<dbReference type="SUPFAM" id="SSF52833">
    <property type="entry name" value="Thioredoxin-like"/>
    <property type="match status" value="1"/>
</dbReference>
<name>A0A6J6QE99_9ZZZZ</name>
<protein>
    <submittedName>
        <fullName evidence="1">Unannotated protein</fullName>
    </submittedName>
</protein>
<dbReference type="Pfam" id="PF22234">
    <property type="entry name" value="Rv2466c-like"/>
    <property type="match status" value="1"/>
</dbReference>
<dbReference type="InterPro" id="IPR053977">
    <property type="entry name" value="Rv2466c-like"/>
</dbReference>
<accession>A0A6J6QE99</accession>
<dbReference type="Gene3D" id="3.40.30.10">
    <property type="entry name" value="Glutaredoxin"/>
    <property type="match status" value="1"/>
</dbReference>
<reference evidence="1" key="1">
    <citation type="submission" date="2020-05" db="EMBL/GenBank/DDBJ databases">
        <authorList>
            <person name="Chiriac C."/>
            <person name="Salcher M."/>
            <person name="Ghai R."/>
            <person name="Kavagutti S V."/>
        </authorList>
    </citation>
    <scope>NUCLEOTIDE SEQUENCE</scope>
</reference>
<organism evidence="1">
    <name type="scientific">freshwater metagenome</name>
    <dbReference type="NCBI Taxonomy" id="449393"/>
    <lineage>
        <taxon>unclassified sequences</taxon>
        <taxon>metagenomes</taxon>
        <taxon>ecological metagenomes</taxon>
    </lineage>
</organism>
<sequence length="231" mass="26085">MAQTVDKIDFFFDPMCPWAYQTSLWIREVRRLTGLEINWRFFSLEEVNRPEGKPHPWERPLAYGWSPLRVAARLRRRDMALCDAWYAACGKALHTDGRKPHDPAVAKELLEAIGASADDWDLALADDSTHDDVKADHFYVINELAGFGVPIVLFPAEGSRTEKAVFGPVVVPAPMGDQALALWDLTVAYTRVDGLYEIKTPKTPADLEFIGKVFTPYLQARDWQSIQNPAP</sequence>
<evidence type="ECO:0000313" key="1">
    <source>
        <dbReference type="EMBL" id="CAB4707485.1"/>
    </source>
</evidence>
<gene>
    <name evidence="1" type="ORF">UFOPK2658_00185</name>
</gene>
<proteinExistence type="predicted"/>
<dbReference type="InterPro" id="IPR036249">
    <property type="entry name" value="Thioredoxin-like_sf"/>
</dbReference>
<dbReference type="EMBL" id="CAEZYH010000003">
    <property type="protein sequence ID" value="CAB4707485.1"/>
    <property type="molecule type" value="Genomic_DNA"/>
</dbReference>